<evidence type="ECO:0000256" key="2">
    <source>
        <dbReference type="SAM" id="MobiDB-lite"/>
    </source>
</evidence>
<evidence type="ECO:0000256" key="1">
    <source>
        <dbReference type="SAM" id="Coils"/>
    </source>
</evidence>
<dbReference type="EMBL" id="MTQA01000090">
    <property type="protein sequence ID" value="PNP79561.1"/>
    <property type="molecule type" value="Genomic_DNA"/>
</dbReference>
<name>A0A2K0WBE6_GIBNY</name>
<dbReference type="Proteomes" id="UP000236664">
    <property type="component" value="Unassembled WGS sequence"/>
</dbReference>
<feature type="region of interest" description="Disordered" evidence="2">
    <location>
        <begin position="46"/>
        <end position="86"/>
    </location>
</feature>
<evidence type="ECO:0000313" key="4">
    <source>
        <dbReference type="Proteomes" id="UP000236664"/>
    </source>
</evidence>
<proteinExistence type="predicted"/>
<sequence length="155" mass="18078">MSSSYGNKAKSFHKSEMAFQDENLRRLGRAGRRAAVASAQNTIATYEGYASRNPAETAHDHIQLRRNLNTEKTSTDKSSQEKDNIRKIGRLMERVEVLEAENQAFKKKNTEFEDENRALKRKNAELEDRNWSLKSENADIDYKTWFARRKNTEYK</sequence>
<accession>A0A2K0WBE6</accession>
<feature type="coiled-coil region" evidence="1">
    <location>
        <begin position="88"/>
        <end position="136"/>
    </location>
</feature>
<protein>
    <recommendedName>
        <fullName evidence="5">BZIP domain-containing protein</fullName>
    </recommendedName>
</protein>
<keyword evidence="1" id="KW-0175">Coiled coil</keyword>
<dbReference type="AlphaFoldDB" id="A0A2K0WBE6"/>
<evidence type="ECO:0008006" key="5">
    <source>
        <dbReference type="Google" id="ProtNLM"/>
    </source>
</evidence>
<gene>
    <name evidence="3" type="ORF">FNYG_07177</name>
</gene>
<reference evidence="3 4" key="1">
    <citation type="submission" date="2017-06" db="EMBL/GenBank/DDBJ databases">
        <title>Genome of Fusarium nygamai isolate CS10214.</title>
        <authorList>
            <person name="Gardiner D.M."/>
            <person name="Obanor F."/>
            <person name="Kazan K."/>
        </authorList>
    </citation>
    <scope>NUCLEOTIDE SEQUENCE [LARGE SCALE GENOMIC DNA]</scope>
    <source>
        <strain evidence="3 4">CS10214</strain>
    </source>
</reference>
<keyword evidence="4" id="KW-1185">Reference proteome</keyword>
<dbReference type="OrthoDB" id="5092844at2759"/>
<organism evidence="3 4">
    <name type="scientific">Gibberella nygamai</name>
    <name type="common">Bean root rot disease fungus</name>
    <name type="synonym">Fusarium nygamai</name>
    <dbReference type="NCBI Taxonomy" id="42673"/>
    <lineage>
        <taxon>Eukaryota</taxon>
        <taxon>Fungi</taxon>
        <taxon>Dikarya</taxon>
        <taxon>Ascomycota</taxon>
        <taxon>Pezizomycotina</taxon>
        <taxon>Sordariomycetes</taxon>
        <taxon>Hypocreomycetidae</taxon>
        <taxon>Hypocreales</taxon>
        <taxon>Nectriaceae</taxon>
        <taxon>Fusarium</taxon>
        <taxon>Fusarium fujikuroi species complex</taxon>
    </lineage>
</organism>
<feature type="compositionally biased region" description="Basic and acidic residues" evidence="2">
    <location>
        <begin position="73"/>
        <end position="86"/>
    </location>
</feature>
<evidence type="ECO:0000313" key="3">
    <source>
        <dbReference type="EMBL" id="PNP79561.1"/>
    </source>
</evidence>
<comment type="caution">
    <text evidence="3">The sequence shown here is derived from an EMBL/GenBank/DDBJ whole genome shotgun (WGS) entry which is preliminary data.</text>
</comment>